<sequence>MEEVLEHYAALLQEVGVWFNRCLSVAAGDISCKEGCSACCRGLFDITLLDACYLKSGFDQLDAAVKIPVIRRAEERLDRIRAVWPEFSSPYILNFRPDDQWNQLMPDDDMTPCLLLGEDGRCLVYDHRPMTCRLHGLPLVDVGGEVMDGDWCTMNFIGCDPLKKEELRFEFVRLFEGELSLFRLFTARLLNHGFNELDTLIPTALLMDFDGFDWKLWLKNAHPYLVNNNYA</sequence>
<dbReference type="InterPro" id="IPR005358">
    <property type="entry name" value="Puta_zinc/iron-chelating_dom"/>
</dbReference>
<accession>A5G392</accession>
<dbReference type="STRING" id="351605.Gura_2070"/>
<proteinExistence type="predicted"/>
<keyword evidence="2" id="KW-1185">Reference proteome</keyword>
<dbReference type="AlphaFoldDB" id="A5G392"/>
<evidence type="ECO:0000313" key="2">
    <source>
        <dbReference type="Proteomes" id="UP000006695"/>
    </source>
</evidence>
<gene>
    <name evidence="1" type="ordered locus">Gura_2070</name>
</gene>
<dbReference type="KEGG" id="gur:Gura_2070"/>
<dbReference type="Proteomes" id="UP000006695">
    <property type="component" value="Chromosome"/>
</dbReference>
<dbReference type="Pfam" id="PF03692">
    <property type="entry name" value="CxxCxxCC"/>
    <property type="match status" value="1"/>
</dbReference>
<reference evidence="1 2" key="1">
    <citation type="submission" date="2007-05" db="EMBL/GenBank/DDBJ databases">
        <title>Complete sequence of Geobacter uraniireducens Rf4.</title>
        <authorList>
            <consortium name="US DOE Joint Genome Institute"/>
            <person name="Copeland A."/>
            <person name="Lucas S."/>
            <person name="Lapidus A."/>
            <person name="Barry K."/>
            <person name="Detter J.C."/>
            <person name="Glavina del Rio T."/>
            <person name="Hammon N."/>
            <person name="Israni S."/>
            <person name="Dalin E."/>
            <person name="Tice H."/>
            <person name="Pitluck S."/>
            <person name="Chertkov O."/>
            <person name="Brettin T."/>
            <person name="Bruce D."/>
            <person name="Han C."/>
            <person name="Schmutz J."/>
            <person name="Larimer F."/>
            <person name="Land M."/>
            <person name="Hauser L."/>
            <person name="Kyrpides N."/>
            <person name="Mikhailova N."/>
            <person name="Shelobolina E."/>
            <person name="Aklujkar M."/>
            <person name="Lovley D."/>
            <person name="Richardson P."/>
        </authorList>
    </citation>
    <scope>NUCLEOTIDE SEQUENCE [LARGE SCALE GENOMIC DNA]</scope>
    <source>
        <strain evidence="1 2">Rf4</strain>
    </source>
</reference>
<dbReference type="HOGENOM" id="CLU_082366_1_0_7"/>
<dbReference type="EMBL" id="CP000698">
    <property type="protein sequence ID" value="ABQ26260.1"/>
    <property type="molecule type" value="Genomic_DNA"/>
</dbReference>
<protein>
    <recommendedName>
        <fullName evidence="3">YkgJ family cysteine cluster protein</fullName>
    </recommendedName>
</protein>
<dbReference type="OrthoDB" id="9810361at2"/>
<dbReference type="RefSeq" id="WP_011938962.1">
    <property type="nucleotide sequence ID" value="NC_009483.1"/>
</dbReference>
<evidence type="ECO:0000313" key="1">
    <source>
        <dbReference type="EMBL" id="ABQ26260.1"/>
    </source>
</evidence>
<organism evidence="1 2">
    <name type="scientific">Geotalea uraniireducens (strain Rf4)</name>
    <name type="common">Geobacter uraniireducens</name>
    <dbReference type="NCBI Taxonomy" id="351605"/>
    <lineage>
        <taxon>Bacteria</taxon>
        <taxon>Pseudomonadati</taxon>
        <taxon>Thermodesulfobacteriota</taxon>
        <taxon>Desulfuromonadia</taxon>
        <taxon>Geobacterales</taxon>
        <taxon>Geobacteraceae</taxon>
        <taxon>Geotalea</taxon>
    </lineage>
</organism>
<name>A5G392_GEOUR</name>
<evidence type="ECO:0008006" key="3">
    <source>
        <dbReference type="Google" id="ProtNLM"/>
    </source>
</evidence>